<name>K5VDB1_PHACS</name>
<dbReference type="EMBL" id="JH930541">
    <property type="protein sequence ID" value="EKM49123.1"/>
    <property type="molecule type" value="Genomic_DNA"/>
</dbReference>
<dbReference type="Proteomes" id="UP000008370">
    <property type="component" value="Unassembled WGS sequence"/>
</dbReference>
<gene>
    <name evidence="1" type="ORF">PHACADRAFT_265822</name>
</gene>
<keyword evidence="2" id="KW-1185">Reference proteome</keyword>
<dbReference type="AlphaFoldDB" id="K5VDB1"/>
<dbReference type="RefSeq" id="XP_007402325.1">
    <property type="nucleotide sequence ID" value="XM_007402263.1"/>
</dbReference>
<reference evidence="1 2" key="1">
    <citation type="journal article" date="2012" name="BMC Genomics">
        <title>Comparative genomics of the white-rot fungi, Phanerochaete carnosa and P. chrysosporium, to elucidate the genetic basis of the distinct wood types they colonize.</title>
        <authorList>
            <person name="Suzuki H."/>
            <person name="MacDonald J."/>
            <person name="Syed K."/>
            <person name="Salamov A."/>
            <person name="Hori C."/>
            <person name="Aerts A."/>
            <person name="Henrissat B."/>
            <person name="Wiebenga A."/>
            <person name="vanKuyk P.A."/>
            <person name="Barry K."/>
            <person name="Lindquist E."/>
            <person name="LaButti K."/>
            <person name="Lapidus A."/>
            <person name="Lucas S."/>
            <person name="Coutinho P."/>
            <person name="Gong Y."/>
            <person name="Samejima M."/>
            <person name="Mahadevan R."/>
            <person name="Abou-Zaid M."/>
            <person name="de Vries R.P."/>
            <person name="Igarashi K."/>
            <person name="Yadav J.S."/>
            <person name="Grigoriev I.V."/>
            <person name="Master E.R."/>
        </authorList>
    </citation>
    <scope>NUCLEOTIDE SEQUENCE [LARGE SCALE GENOMIC DNA]</scope>
    <source>
        <strain evidence="1 2">HHB-10118-sp</strain>
    </source>
</reference>
<dbReference type="GeneID" id="18919212"/>
<dbReference type="KEGG" id="pco:PHACADRAFT_265822"/>
<organism evidence="1 2">
    <name type="scientific">Phanerochaete carnosa (strain HHB-10118-sp)</name>
    <name type="common">White-rot fungus</name>
    <name type="synonym">Peniophora carnosa</name>
    <dbReference type="NCBI Taxonomy" id="650164"/>
    <lineage>
        <taxon>Eukaryota</taxon>
        <taxon>Fungi</taxon>
        <taxon>Dikarya</taxon>
        <taxon>Basidiomycota</taxon>
        <taxon>Agaricomycotina</taxon>
        <taxon>Agaricomycetes</taxon>
        <taxon>Polyporales</taxon>
        <taxon>Phanerochaetaceae</taxon>
        <taxon>Phanerochaete</taxon>
    </lineage>
</organism>
<accession>K5VDB1</accession>
<sequence length="110" mass="12166">MACPKITATCSLCLTSRLRTSHLLCIPRLNTRVQGHTFTWYRLMLFFTAKVALSWIDDISNSCTPRLPAKRSMLSLDIPSLRLSAAAIPTKMMVADLGLESGRVLAIGTR</sequence>
<protein>
    <submittedName>
        <fullName evidence="1">Uncharacterized protein</fullName>
    </submittedName>
</protein>
<proteinExistence type="predicted"/>
<dbReference type="InParanoid" id="K5VDB1"/>
<dbReference type="HOGENOM" id="CLU_2171936_0_0_1"/>
<evidence type="ECO:0000313" key="2">
    <source>
        <dbReference type="Proteomes" id="UP000008370"/>
    </source>
</evidence>
<evidence type="ECO:0000313" key="1">
    <source>
        <dbReference type="EMBL" id="EKM49123.1"/>
    </source>
</evidence>